<keyword evidence="2 6" id="KW-0812">Transmembrane</keyword>
<keyword evidence="4 6" id="KW-0472">Membrane</keyword>
<gene>
    <name evidence="8" type="ORF">CCMA1212_008672</name>
</gene>
<evidence type="ECO:0000256" key="3">
    <source>
        <dbReference type="ARBA" id="ARBA00022989"/>
    </source>
</evidence>
<name>A0ABY2GWY3_9HYPO</name>
<reference evidence="8 9" key="1">
    <citation type="submission" date="2018-01" db="EMBL/GenBank/DDBJ databases">
        <title>Genome characterization of the sugarcane-associated fungus Trichoderma ghanense CCMA-1212 and their application in lignocelulose bioconversion.</title>
        <authorList>
            <person name="Steindorff A.S."/>
            <person name="Mendes T.D."/>
            <person name="Vilela E.S.D."/>
            <person name="Rodrigues D.S."/>
            <person name="Formighieri E.F."/>
            <person name="Melo I.S."/>
            <person name="Favaro L.C.L."/>
        </authorList>
    </citation>
    <scope>NUCLEOTIDE SEQUENCE [LARGE SCALE GENOMIC DNA]</scope>
    <source>
        <strain evidence="8 9">CCMA-1212</strain>
    </source>
</reference>
<dbReference type="EMBL" id="PPTA01000014">
    <property type="protein sequence ID" value="TFA99412.1"/>
    <property type="molecule type" value="Genomic_DNA"/>
</dbReference>
<sequence length="427" mass="47549">MIFNDKILARDLEPIPMDGDEMDKAEALTIQVFFLLGAALISIGGRLYVRCRRLGVKNLGLEDGLAVAGMILSMPNVMLAYLMSTQSQWMGNRSARIGQPGAQPSFTENHLRQTGSKLYLYSWLCYSAALWTLKAAFLTIILRRTAECGRRQAHCYLGFGFLVVTWIATTMALFQHCRPLSCVWQVYPDSGQHCQPATSPVPVWVHLGFDVVTTIYLAFAAVSVAAREIKPTRDKLQWFAALVCGLFATGAAVARAVILSSDHDLDAEQNAEAWAIWQIFIFITTIGFTEVSYQDYPYTRDADDACFKGYACPSRFSARQPSLAGSEATVVATPELTEFHDKPADSSVEEILIEGRRNSGIQRKVEVSVFRESFIIAPEGPCDICGNYTKSWANDEDANKPEQRSTYFGGNIHFHVPNYGIIYKERT</sequence>
<keyword evidence="3 6" id="KW-1133">Transmembrane helix</keyword>
<comment type="subcellular location">
    <subcellularLocation>
        <location evidence="1">Membrane</location>
        <topology evidence="1">Multi-pass membrane protein</topology>
    </subcellularLocation>
</comment>
<evidence type="ECO:0000256" key="4">
    <source>
        <dbReference type="ARBA" id="ARBA00023136"/>
    </source>
</evidence>
<feature type="transmembrane region" description="Helical" evidence="6">
    <location>
        <begin position="120"/>
        <end position="142"/>
    </location>
</feature>
<feature type="transmembrane region" description="Helical" evidence="6">
    <location>
        <begin position="274"/>
        <end position="293"/>
    </location>
</feature>
<evidence type="ECO:0000256" key="2">
    <source>
        <dbReference type="ARBA" id="ARBA00022692"/>
    </source>
</evidence>
<proteinExistence type="inferred from homology"/>
<dbReference type="InterPro" id="IPR052337">
    <property type="entry name" value="SAT4-like"/>
</dbReference>
<feature type="transmembrane region" description="Helical" evidence="6">
    <location>
        <begin position="61"/>
        <end position="83"/>
    </location>
</feature>
<feature type="domain" description="Rhodopsin" evidence="7">
    <location>
        <begin position="46"/>
        <end position="277"/>
    </location>
</feature>
<comment type="similarity">
    <text evidence="5">Belongs to the SAT4 family.</text>
</comment>
<keyword evidence="9" id="KW-1185">Reference proteome</keyword>
<evidence type="ECO:0000313" key="8">
    <source>
        <dbReference type="EMBL" id="TFA99412.1"/>
    </source>
</evidence>
<feature type="transmembrane region" description="Helical" evidence="6">
    <location>
        <begin position="28"/>
        <end position="49"/>
    </location>
</feature>
<dbReference type="GeneID" id="300580239"/>
<dbReference type="InterPro" id="IPR049326">
    <property type="entry name" value="Rhodopsin_dom_fungi"/>
</dbReference>
<dbReference type="PANTHER" id="PTHR33048:SF2">
    <property type="entry name" value="SRPK"/>
    <property type="match status" value="1"/>
</dbReference>
<accession>A0ABY2GWY3</accession>
<feature type="transmembrane region" description="Helical" evidence="6">
    <location>
        <begin position="238"/>
        <end position="258"/>
    </location>
</feature>
<evidence type="ECO:0000256" key="1">
    <source>
        <dbReference type="ARBA" id="ARBA00004141"/>
    </source>
</evidence>
<evidence type="ECO:0000256" key="5">
    <source>
        <dbReference type="ARBA" id="ARBA00038359"/>
    </source>
</evidence>
<evidence type="ECO:0000313" key="9">
    <source>
        <dbReference type="Proteomes" id="UP001642720"/>
    </source>
</evidence>
<dbReference type="PANTHER" id="PTHR33048">
    <property type="entry name" value="PTH11-LIKE INTEGRAL MEMBRANE PROTEIN (AFU_ORTHOLOGUE AFUA_5G11245)"/>
    <property type="match status" value="1"/>
</dbReference>
<feature type="transmembrane region" description="Helical" evidence="6">
    <location>
        <begin position="154"/>
        <end position="174"/>
    </location>
</feature>
<dbReference type="Proteomes" id="UP001642720">
    <property type="component" value="Unassembled WGS sequence"/>
</dbReference>
<feature type="transmembrane region" description="Helical" evidence="6">
    <location>
        <begin position="203"/>
        <end position="226"/>
    </location>
</feature>
<dbReference type="RefSeq" id="XP_073555614.1">
    <property type="nucleotide sequence ID" value="XM_073705789.1"/>
</dbReference>
<comment type="caution">
    <text evidence="8">The sequence shown here is derived from an EMBL/GenBank/DDBJ whole genome shotgun (WGS) entry which is preliminary data.</text>
</comment>
<evidence type="ECO:0000256" key="6">
    <source>
        <dbReference type="SAM" id="Phobius"/>
    </source>
</evidence>
<evidence type="ECO:0000259" key="7">
    <source>
        <dbReference type="Pfam" id="PF20684"/>
    </source>
</evidence>
<organism evidence="8 9">
    <name type="scientific">Trichoderma ghanense</name>
    <dbReference type="NCBI Taxonomy" id="65468"/>
    <lineage>
        <taxon>Eukaryota</taxon>
        <taxon>Fungi</taxon>
        <taxon>Dikarya</taxon>
        <taxon>Ascomycota</taxon>
        <taxon>Pezizomycotina</taxon>
        <taxon>Sordariomycetes</taxon>
        <taxon>Hypocreomycetidae</taxon>
        <taxon>Hypocreales</taxon>
        <taxon>Hypocreaceae</taxon>
        <taxon>Trichoderma</taxon>
    </lineage>
</organism>
<protein>
    <recommendedName>
        <fullName evidence="7">Rhodopsin domain-containing protein</fullName>
    </recommendedName>
</protein>
<dbReference type="Pfam" id="PF20684">
    <property type="entry name" value="Fung_rhodopsin"/>
    <property type="match status" value="1"/>
</dbReference>